<organism evidence="1 2">
    <name type="scientific">Panagrolaimus sp. PS1159</name>
    <dbReference type="NCBI Taxonomy" id="55785"/>
    <lineage>
        <taxon>Eukaryota</taxon>
        <taxon>Metazoa</taxon>
        <taxon>Ecdysozoa</taxon>
        <taxon>Nematoda</taxon>
        <taxon>Chromadorea</taxon>
        <taxon>Rhabditida</taxon>
        <taxon>Tylenchina</taxon>
        <taxon>Panagrolaimomorpha</taxon>
        <taxon>Panagrolaimoidea</taxon>
        <taxon>Panagrolaimidae</taxon>
        <taxon>Panagrolaimus</taxon>
    </lineage>
</organism>
<evidence type="ECO:0000313" key="2">
    <source>
        <dbReference type="WBParaSite" id="PS1159_v2.g3710.t1"/>
    </source>
</evidence>
<reference evidence="2" key="1">
    <citation type="submission" date="2022-11" db="UniProtKB">
        <authorList>
            <consortium name="WormBaseParasite"/>
        </authorList>
    </citation>
    <scope>IDENTIFICATION</scope>
</reference>
<protein>
    <submittedName>
        <fullName evidence="2">Uncharacterized protein</fullName>
    </submittedName>
</protein>
<accession>A0AC35GBL8</accession>
<name>A0AC35GBL8_9BILA</name>
<dbReference type="WBParaSite" id="PS1159_v2.g3710.t1">
    <property type="protein sequence ID" value="PS1159_v2.g3710.t1"/>
    <property type="gene ID" value="PS1159_v2.g3710"/>
</dbReference>
<evidence type="ECO:0000313" key="1">
    <source>
        <dbReference type="Proteomes" id="UP000887580"/>
    </source>
</evidence>
<proteinExistence type="predicted"/>
<sequence>MASHVFIKIFLRYITDPDHHYDVYHESDSESLQIEHSPRLPSDRFIEFEEDSPANPSPEDNVTHRTEDDEEVHDNHSDDEDEHQQQQQNVEAIEKAFIEVPMTGQPQQPQIILSDDDEMEIGSPPPTERDDKGLYYGYEQAIHEMGESGKVSDLISRFNQGGDKGSSTKQEYGSGRQIGKIQQTKFR</sequence>
<dbReference type="Proteomes" id="UP000887580">
    <property type="component" value="Unplaced"/>
</dbReference>